<evidence type="ECO:0000313" key="2">
    <source>
        <dbReference type="EMBL" id="EFL23937.1"/>
    </source>
</evidence>
<reference evidence="2 3" key="1">
    <citation type="submission" date="2009-02" db="EMBL/GenBank/DDBJ databases">
        <title>Annotation of Streptomyces hygroscopicus strain ATCC 53653.</title>
        <authorList>
            <consortium name="The Broad Institute Genome Sequencing Platform"/>
            <consortium name="Broad Institute Microbial Sequencing Center"/>
            <person name="Fischbach M."/>
            <person name="Godfrey P."/>
            <person name="Ward D."/>
            <person name="Young S."/>
            <person name="Zeng Q."/>
            <person name="Koehrsen M."/>
            <person name="Alvarado L."/>
            <person name="Berlin A.M."/>
            <person name="Bochicchio J."/>
            <person name="Borenstein D."/>
            <person name="Chapman S.B."/>
            <person name="Chen Z."/>
            <person name="Engels R."/>
            <person name="Freedman E."/>
            <person name="Gellesch M."/>
            <person name="Goldberg J."/>
            <person name="Griggs A."/>
            <person name="Gujja S."/>
            <person name="Heilman E.R."/>
            <person name="Heiman D.I."/>
            <person name="Hepburn T.A."/>
            <person name="Howarth C."/>
            <person name="Jen D."/>
            <person name="Larson L."/>
            <person name="Lewis B."/>
            <person name="Mehta T."/>
            <person name="Park D."/>
            <person name="Pearson M."/>
            <person name="Richards J."/>
            <person name="Roberts A."/>
            <person name="Saif S."/>
            <person name="Shea T.D."/>
            <person name="Shenoy N."/>
            <person name="Sisk P."/>
            <person name="Stolte C."/>
            <person name="Sykes S.N."/>
            <person name="Thomson T."/>
            <person name="Walk T."/>
            <person name="White J."/>
            <person name="Yandava C."/>
            <person name="Straight P."/>
            <person name="Clardy J."/>
            <person name="Hung D."/>
            <person name="Kolter R."/>
            <person name="Mekalanos J."/>
            <person name="Walker S."/>
            <person name="Walsh C.T."/>
            <person name="Wieland-Brown L.C."/>
            <person name="Haas B."/>
            <person name="Nusbaum C."/>
            <person name="Birren B."/>
        </authorList>
    </citation>
    <scope>NUCLEOTIDE SEQUENCE [LARGE SCALE GENOMIC DNA]</scope>
    <source>
        <strain evidence="2 3">ATCC 53653</strain>
    </source>
</reference>
<feature type="compositionally biased region" description="Gly residues" evidence="1">
    <location>
        <begin position="33"/>
        <end position="50"/>
    </location>
</feature>
<feature type="compositionally biased region" description="Polar residues" evidence="1">
    <location>
        <begin position="78"/>
        <end position="109"/>
    </location>
</feature>
<proteinExistence type="predicted"/>
<dbReference type="RefSeq" id="WP_009715752.1">
    <property type="nucleotide sequence ID" value="NZ_GG657754.1"/>
</dbReference>
<keyword evidence="3" id="KW-1185">Reference proteome</keyword>
<evidence type="ECO:0008006" key="4">
    <source>
        <dbReference type="Google" id="ProtNLM"/>
    </source>
</evidence>
<gene>
    <name evidence="2" type="ORF">SSOG_03651</name>
</gene>
<sequence length="193" mass="19971">MQRRSLRLFAVTLVGVLALTGSLTGCGKKKSHGLGGGDNGFVSGGTGGGDEPASGPSGLSSDIPTDLPSGASDLPSYGSPTTSDPYSSSAPSTYNPDATSETSGTSCRYDQSTSQFKYDVTVTNTDTTRSFRYSVSVSWNEYGNDGLLGYDSQDVTVLPGQSETFTAAASYTITKRTQYTCQISLASKTPASS</sequence>
<organism evidence="2 3">
    <name type="scientific">Streptomyces himastatinicus ATCC 53653</name>
    <dbReference type="NCBI Taxonomy" id="457427"/>
    <lineage>
        <taxon>Bacteria</taxon>
        <taxon>Bacillati</taxon>
        <taxon>Actinomycetota</taxon>
        <taxon>Actinomycetes</taxon>
        <taxon>Kitasatosporales</taxon>
        <taxon>Streptomycetaceae</taxon>
        <taxon>Streptomyces</taxon>
        <taxon>Streptomyces violaceusniger group</taxon>
    </lineage>
</organism>
<name>D9WPT3_9ACTN</name>
<protein>
    <recommendedName>
        <fullName evidence="4">Ig-like domain-containing protein</fullName>
    </recommendedName>
</protein>
<dbReference type="EMBL" id="GG657754">
    <property type="protein sequence ID" value="EFL23937.1"/>
    <property type="molecule type" value="Genomic_DNA"/>
</dbReference>
<dbReference type="PROSITE" id="PS51257">
    <property type="entry name" value="PROKAR_LIPOPROTEIN"/>
    <property type="match status" value="1"/>
</dbReference>
<accession>D9WPT3</accession>
<dbReference type="Proteomes" id="UP000003963">
    <property type="component" value="Unassembled WGS sequence"/>
</dbReference>
<dbReference type="HOGENOM" id="CLU_1420780_0_0_11"/>
<evidence type="ECO:0000256" key="1">
    <source>
        <dbReference type="SAM" id="MobiDB-lite"/>
    </source>
</evidence>
<dbReference type="AlphaFoldDB" id="D9WPT3"/>
<feature type="region of interest" description="Disordered" evidence="1">
    <location>
        <begin position="27"/>
        <end position="109"/>
    </location>
</feature>
<evidence type="ECO:0000313" key="3">
    <source>
        <dbReference type="Proteomes" id="UP000003963"/>
    </source>
</evidence>
<dbReference type="OrthoDB" id="4316785at2"/>